<feature type="transmembrane region" description="Helical" evidence="1">
    <location>
        <begin position="14"/>
        <end position="35"/>
    </location>
</feature>
<evidence type="ECO:0000256" key="1">
    <source>
        <dbReference type="SAM" id="Phobius"/>
    </source>
</evidence>
<keyword evidence="1" id="KW-0812">Transmembrane</keyword>
<keyword evidence="1" id="KW-0472">Membrane</keyword>
<dbReference type="GeneID" id="300576431"/>
<proteinExistence type="predicted"/>
<keyword evidence="1" id="KW-1133">Transmembrane helix</keyword>
<dbReference type="Proteomes" id="UP001642720">
    <property type="component" value="Unassembled WGS sequence"/>
</dbReference>
<organism evidence="2 3">
    <name type="scientific">Trichoderma ghanense</name>
    <dbReference type="NCBI Taxonomy" id="65468"/>
    <lineage>
        <taxon>Eukaryota</taxon>
        <taxon>Fungi</taxon>
        <taxon>Dikarya</taxon>
        <taxon>Ascomycota</taxon>
        <taxon>Pezizomycotina</taxon>
        <taxon>Sordariomycetes</taxon>
        <taxon>Hypocreomycetidae</taxon>
        <taxon>Hypocreales</taxon>
        <taxon>Hypocreaceae</taxon>
        <taxon>Trichoderma</taxon>
    </lineage>
</organism>
<comment type="caution">
    <text evidence="2">The sequence shown here is derived from an EMBL/GenBank/DDBJ whole genome shotgun (WGS) entry which is preliminary data.</text>
</comment>
<evidence type="ECO:0000313" key="3">
    <source>
        <dbReference type="Proteomes" id="UP001642720"/>
    </source>
</evidence>
<keyword evidence="3" id="KW-1185">Reference proteome</keyword>
<gene>
    <name evidence="2" type="ORF">CCMA1212_004684</name>
</gene>
<evidence type="ECO:0000313" key="2">
    <source>
        <dbReference type="EMBL" id="TFB03127.1"/>
    </source>
</evidence>
<sequence>MIYSDYLVNDAARVFFHVPVINAICPAILCLYCVFNYQLFKHPAATRYVAVCFAAASVS</sequence>
<accession>A0ABY2H4A8</accession>
<name>A0ABY2H4A8_9HYPO</name>
<reference evidence="2 3" key="1">
    <citation type="submission" date="2018-01" db="EMBL/GenBank/DDBJ databases">
        <title>Genome characterization of the sugarcane-associated fungus Trichoderma ghanense CCMA-1212 and their application in lignocelulose bioconversion.</title>
        <authorList>
            <person name="Steindorff A.S."/>
            <person name="Mendes T.D."/>
            <person name="Vilela E.S.D."/>
            <person name="Rodrigues D.S."/>
            <person name="Formighieri E.F."/>
            <person name="Melo I.S."/>
            <person name="Favaro L.C.L."/>
        </authorList>
    </citation>
    <scope>NUCLEOTIDE SEQUENCE [LARGE SCALE GENOMIC DNA]</scope>
    <source>
        <strain evidence="2 3">CCMA-1212</strain>
    </source>
</reference>
<protein>
    <submittedName>
        <fullName evidence="2">Uncharacterized protein</fullName>
    </submittedName>
</protein>
<dbReference type="RefSeq" id="XP_073559328.1">
    <property type="nucleotide sequence ID" value="XM_073701981.1"/>
</dbReference>
<dbReference type="EMBL" id="PPTA01000005">
    <property type="protein sequence ID" value="TFB03127.1"/>
    <property type="molecule type" value="Genomic_DNA"/>
</dbReference>